<feature type="domain" description="Class II aldolase/adducin N-terminal" evidence="3">
    <location>
        <begin position="8"/>
        <end position="185"/>
    </location>
</feature>
<accession>A0A0D1XCN8</accession>
<dbReference type="GeneID" id="42308436"/>
<proteinExistence type="predicted"/>
<keyword evidence="6" id="KW-1185">Reference proteome</keyword>
<dbReference type="InterPro" id="IPR050197">
    <property type="entry name" value="Aldolase_class_II_sugar_metab"/>
</dbReference>
<protein>
    <submittedName>
        <fullName evidence="5">L-fuculose-phosphate aldolase</fullName>
    </submittedName>
</protein>
<dbReference type="SMART" id="SM01007">
    <property type="entry name" value="Aldolase_II"/>
    <property type="match status" value="1"/>
</dbReference>
<dbReference type="RefSeq" id="WP_043068175.1">
    <property type="nucleotide sequence ID" value="NZ_BJOA01000005.1"/>
</dbReference>
<dbReference type="PATRIC" id="fig|47500.8.peg.3621"/>
<name>A0A0D1XCN8_ANEMI</name>
<dbReference type="GO" id="GO:0016832">
    <property type="term" value="F:aldehyde-lyase activity"/>
    <property type="evidence" value="ECO:0007669"/>
    <property type="project" value="TreeGrafter"/>
</dbReference>
<dbReference type="Proteomes" id="UP000182836">
    <property type="component" value="Unassembled WGS sequence"/>
</dbReference>
<dbReference type="SUPFAM" id="SSF53639">
    <property type="entry name" value="AraD/HMP-PK domain-like"/>
    <property type="match status" value="1"/>
</dbReference>
<evidence type="ECO:0000313" key="5">
    <source>
        <dbReference type="EMBL" id="SDI09771.1"/>
    </source>
</evidence>
<evidence type="ECO:0000256" key="2">
    <source>
        <dbReference type="ARBA" id="ARBA00023239"/>
    </source>
</evidence>
<dbReference type="AlphaFoldDB" id="A0A0D1XCN8"/>
<dbReference type="InterPro" id="IPR036409">
    <property type="entry name" value="Aldolase_II/adducin_N_sf"/>
</dbReference>
<dbReference type="PANTHER" id="PTHR22789">
    <property type="entry name" value="FUCULOSE PHOSPHATE ALDOLASE"/>
    <property type="match status" value="1"/>
</dbReference>
<dbReference type="EMBL" id="LGUG01000004">
    <property type="protein sequence ID" value="KON98248.1"/>
    <property type="molecule type" value="Genomic_DNA"/>
</dbReference>
<dbReference type="PANTHER" id="PTHR22789:SF0">
    <property type="entry name" value="3-OXO-TETRONATE 4-PHOSPHATE DECARBOXYLASE-RELATED"/>
    <property type="match status" value="1"/>
</dbReference>
<evidence type="ECO:0000313" key="7">
    <source>
        <dbReference type="Proteomes" id="UP000182836"/>
    </source>
</evidence>
<dbReference type="EMBL" id="FNED01000001">
    <property type="protein sequence ID" value="SDI09771.1"/>
    <property type="molecule type" value="Genomic_DNA"/>
</dbReference>
<dbReference type="InterPro" id="IPR001303">
    <property type="entry name" value="Aldolase_II/adducin_N"/>
</dbReference>
<dbReference type="OrthoDB" id="9786287at2"/>
<dbReference type="GO" id="GO:0046872">
    <property type="term" value="F:metal ion binding"/>
    <property type="evidence" value="ECO:0007669"/>
    <property type="project" value="UniProtKB-KW"/>
</dbReference>
<evidence type="ECO:0000313" key="6">
    <source>
        <dbReference type="Proteomes" id="UP000037269"/>
    </source>
</evidence>
<evidence type="ECO:0000256" key="1">
    <source>
        <dbReference type="ARBA" id="ARBA00022723"/>
    </source>
</evidence>
<evidence type="ECO:0000313" key="4">
    <source>
        <dbReference type="EMBL" id="KON98248.1"/>
    </source>
</evidence>
<organism evidence="4 6">
    <name type="scientific">Aneurinibacillus migulanus</name>
    <name type="common">Bacillus migulanus</name>
    <dbReference type="NCBI Taxonomy" id="47500"/>
    <lineage>
        <taxon>Bacteria</taxon>
        <taxon>Bacillati</taxon>
        <taxon>Bacillota</taxon>
        <taxon>Bacilli</taxon>
        <taxon>Bacillales</taxon>
        <taxon>Paenibacillaceae</taxon>
        <taxon>Aneurinibacillus group</taxon>
        <taxon>Aneurinibacillus</taxon>
    </lineage>
</organism>
<dbReference type="Proteomes" id="UP000037269">
    <property type="component" value="Unassembled WGS sequence"/>
</dbReference>
<keyword evidence="1" id="KW-0479">Metal-binding</keyword>
<evidence type="ECO:0000259" key="3">
    <source>
        <dbReference type="SMART" id="SM01007"/>
    </source>
</evidence>
<dbReference type="Pfam" id="PF00596">
    <property type="entry name" value="Aldolase_II"/>
    <property type="match status" value="1"/>
</dbReference>
<keyword evidence="2" id="KW-0456">Lyase</keyword>
<dbReference type="Gene3D" id="3.40.225.10">
    <property type="entry name" value="Class II aldolase/adducin N-terminal domain"/>
    <property type="match status" value="1"/>
</dbReference>
<dbReference type="GO" id="GO:0019323">
    <property type="term" value="P:pentose catabolic process"/>
    <property type="evidence" value="ECO:0007669"/>
    <property type="project" value="TreeGrafter"/>
</dbReference>
<dbReference type="GO" id="GO:0005829">
    <property type="term" value="C:cytosol"/>
    <property type="evidence" value="ECO:0007669"/>
    <property type="project" value="TreeGrafter"/>
</dbReference>
<gene>
    <name evidence="4" type="ORF">AF333_25265</name>
    <name evidence="5" type="ORF">SAMN04487909_101539</name>
</gene>
<reference evidence="4 6" key="1">
    <citation type="submission" date="2015-07" db="EMBL/GenBank/DDBJ databases">
        <title>Fjat-14205 dsm 2895.</title>
        <authorList>
            <person name="Liu B."/>
            <person name="Wang J."/>
            <person name="Zhu Y."/>
            <person name="Liu G."/>
            <person name="Chen Q."/>
            <person name="Chen Z."/>
            <person name="Lan J."/>
            <person name="Che J."/>
            <person name="Ge C."/>
            <person name="Shi H."/>
            <person name="Pan Z."/>
            <person name="Liu X."/>
        </authorList>
    </citation>
    <scope>NUCLEOTIDE SEQUENCE [LARGE SCALE GENOMIC DNA]</scope>
    <source>
        <strain evidence="4 6">DSM 2895</strain>
    </source>
</reference>
<sequence length="233" mass="25461">MNKITLAHEIVEIGRRIYQSGFVAANDGNISARVDEEHVMITPSGVSKGFMKADSMLLIHLASGEVVDGVGRPSTEGAMHFDIYKHRPDVRAIVHAHPPTATGFAVAGIPLDQLAMPELIVSMGTIPLAPYGTPGTAELPETLRPFYEEHDAILLANHGAVAMGRTLTEALFKMESVEMCAKILFTARMLGRVRELPDEQVNKLVEARSFYGLQGAHPGKKIIQQRRDKGEKK</sequence>
<reference evidence="5 7" key="2">
    <citation type="submission" date="2016-10" db="EMBL/GenBank/DDBJ databases">
        <authorList>
            <person name="de Groot N.N."/>
        </authorList>
    </citation>
    <scope>NUCLEOTIDE SEQUENCE [LARGE SCALE GENOMIC DNA]</scope>
    <source>
        <strain evidence="5 7">DSM 2895</strain>
    </source>
</reference>
<dbReference type="STRING" id="47500.AF333_25265"/>